<dbReference type="CDD" id="cd07723">
    <property type="entry name" value="hydroxyacylglutathione_hydrolase_MBL-fold"/>
    <property type="match status" value="1"/>
</dbReference>
<feature type="binding site" evidence="7">
    <location>
        <position position="114"/>
    </location>
    <ligand>
        <name>Zn(2+)</name>
        <dbReference type="ChEBI" id="CHEBI:29105"/>
        <label>1</label>
    </ligand>
</feature>
<evidence type="ECO:0000259" key="8">
    <source>
        <dbReference type="SMART" id="SM00849"/>
    </source>
</evidence>
<dbReference type="InterPro" id="IPR050110">
    <property type="entry name" value="Glyoxalase_II_hydrolase"/>
</dbReference>
<dbReference type="Proteomes" id="UP000474957">
    <property type="component" value="Unassembled WGS sequence"/>
</dbReference>
<keyword evidence="6 7" id="KW-0862">Zinc</keyword>
<dbReference type="PIRSF" id="PIRSF005457">
    <property type="entry name" value="Glx"/>
    <property type="match status" value="1"/>
</dbReference>
<organism evidence="9 10">
    <name type="scientific">Halovulum marinum</name>
    <dbReference type="NCBI Taxonomy" id="2662447"/>
    <lineage>
        <taxon>Bacteria</taxon>
        <taxon>Pseudomonadati</taxon>
        <taxon>Pseudomonadota</taxon>
        <taxon>Alphaproteobacteria</taxon>
        <taxon>Rhodobacterales</taxon>
        <taxon>Paracoccaceae</taxon>
        <taxon>Halovulum</taxon>
    </lineage>
</organism>
<dbReference type="PANTHER" id="PTHR43705:SF1">
    <property type="entry name" value="HYDROXYACYLGLUTATHIONE HYDROLASE GLOB"/>
    <property type="match status" value="1"/>
</dbReference>
<evidence type="ECO:0000256" key="7">
    <source>
        <dbReference type="HAMAP-Rule" id="MF_01374"/>
    </source>
</evidence>
<dbReference type="Pfam" id="PF16123">
    <property type="entry name" value="HAGH_C"/>
    <property type="match status" value="1"/>
</dbReference>
<feature type="binding site" evidence="7">
    <location>
        <position position="61"/>
    </location>
    <ligand>
        <name>Zn(2+)</name>
        <dbReference type="ChEBI" id="CHEBI:29105"/>
        <label>2</label>
    </ligand>
</feature>
<dbReference type="EC" id="3.1.2.6" evidence="7"/>
<evidence type="ECO:0000256" key="2">
    <source>
        <dbReference type="ARBA" id="ARBA00004963"/>
    </source>
</evidence>
<dbReference type="Pfam" id="PF00753">
    <property type="entry name" value="Lactamase_B"/>
    <property type="match status" value="1"/>
</dbReference>
<dbReference type="InterPro" id="IPR017782">
    <property type="entry name" value="Hydroxyacylglutathione_Hdrlase"/>
</dbReference>
<evidence type="ECO:0000256" key="4">
    <source>
        <dbReference type="ARBA" id="ARBA00022723"/>
    </source>
</evidence>
<dbReference type="NCBIfam" id="TIGR03413">
    <property type="entry name" value="GSH_gloB"/>
    <property type="match status" value="1"/>
</dbReference>
<feature type="binding site" evidence="7">
    <location>
        <position position="58"/>
    </location>
    <ligand>
        <name>Zn(2+)</name>
        <dbReference type="ChEBI" id="CHEBI:29105"/>
        <label>1</label>
    </ligand>
</feature>
<comment type="cofactor">
    <cofactor evidence="7">
        <name>Zn(2+)</name>
        <dbReference type="ChEBI" id="CHEBI:29105"/>
    </cofactor>
    <text evidence="7">Binds 2 Zn(2+) ions per subunit.</text>
</comment>
<reference evidence="9 10" key="1">
    <citation type="submission" date="2019-10" db="EMBL/GenBank/DDBJ databases">
        <title>Cognatihalovulum marinum gen. nov. sp. nov., a new member of the family Rhodobacteraceae isolated from deep seawater of the Northwest Indian Ocean.</title>
        <authorList>
            <person name="Ruan C."/>
            <person name="Wang J."/>
            <person name="Zheng X."/>
            <person name="Song L."/>
            <person name="Zhu Y."/>
            <person name="Huang Y."/>
            <person name="Lu Z."/>
            <person name="Du W."/>
            <person name="Huang L."/>
            <person name="Dai X."/>
        </authorList>
    </citation>
    <scope>NUCLEOTIDE SEQUENCE [LARGE SCALE GENOMIC DNA]</scope>
    <source>
        <strain evidence="9 10">2CG4</strain>
    </source>
</reference>
<evidence type="ECO:0000256" key="1">
    <source>
        <dbReference type="ARBA" id="ARBA00001623"/>
    </source>
</evidence>
<comment type="caution">
    <text evidence="9">The sequence shown here is derived from an EMBL/GenBank/DDBJ whole genome shotgun (WGS) entry which is preliminary data.</text>
</comment>
<feature type="binding site" evidence="7">
    <location>
        <position position="133"/>
    </location>
    <ligand>
        <name>Zn(2+)</name>
        <dbReference type="ChEBI" id="CHEBI:29105"/>
        <label>2</label>
    </ligand>
</feature>
<gene>
    <name evidence="7 9" type="primary">gloB</name>
    <name evidence="9" type="ORF">GE300_08455</name>
</gene>
<proteinExistence type="inferred from homology"/>
<accession>A0A6L5YZC4</accession>
<evidence type="ECO:0000313" key="9">
    <source>
        <dbReference type="EMBL" id="MSU89647.1"/>
    </source>
</evidence>
<evidence type="ECO:0000256" key="5">
    <source>
        <dbReference type="ARBA" id="ARBA00022801"/>
    </source>
</evidence>
<comment type="catalytic activity">
    <reaction evidence="1 7">
        <text>an S-(2-hydroxyacyl)glutathione + H2O = a 2-hydroxy carboxylate + glutathione + H(+)</text>
        <dbReference type="Rhea" id="RHEA:21864"/>
        <dbReference type="ChEBI" id="CHEBI:15377"/>
        <dbReference type="ChEBI" id="CHEBI:15378"/>
        <dbReference type="ChEBI" id="CHEBI:57925"/>
        <dbReference type="ChEBI" id="CHEBI:58896"/>
        <dbReference type="ChEBI" id="CHEBI:71261"/>
        <dbReference type="EC" id="3.1.2.6"/>
    </reaction>
</comment>
<dbReference type="EMBL" id="WIND01000005">
    <property type="protein sequence ID" value="MSU89647.1"/>
    <property type="molecule type" value="Genomic_DNA"/>
</dbReference>
<dbReference type="HAMAP" id="MF_01374">
    <property type="entry name" value="Glyoxalase_2"/>
    <property type="match status" value="1"/>
</dbReference>
<sequence length="255" mass="27427">MSLETVTIPCRSDNYAYLLRDGVKGETAVVDVPEAAPILAALRQRDWGLDLILITHHHADHVDGTEEVRKATGAKVLGARADAHRLPPLARALAPGDRVALGGSVAEVLDVSGHTVGHIAFHFAADAAVFTADSLMALGCGRIFEGTPEMMWKSLSRLAALPPETRVYSGHEYTQTNARFALTVEPGNGALEARAARIDALRARGEPTVPASLREELDTNPFLRAARPEVKQALGMPGATDVQVFAEIRARKDRF</sequence>
<keyword evidence="5 7" id="KW-0378">Hydrolase</keyword>
<comment type="pathway">
    <text evidence="2 7">Secondary metabolite metabolism; methylglyoxal degradation; (R)-lactate from methylglyoxal: step 2/2.</text>
</comment>
<dbReference type="GO" id="GO:0046872">
    <property type="term" value="F:metal ion binding"/>
    <property type="evidence" value="ECO:0007669"/>
    <property type="project" value="UniProtKB-KW"/>
</dbReference>
<evidence type="ECO:0000313" key="10">
    <source>
        <dbReference type="Proteomes" id="UP000474957"/>
    </source>
</evidence>
<feature type="binding site" evidence="7">
    <location>
        <position position="133"/>
    </location>
    <ligand>
        <name>Zn(2+)</name>
        <dbReference type="ChEBI" id="CHEBI:29105"/>
        <label>1</label>
    </ligand>
</feature>
<feature type="binding site" evidence="7">
    <location>
        <position position="56"/>
    </location>
    <ligand>
        <name>Zn(2+)</name>
        <dbReference type="ChEBI" id="CHEBI:29105"/>
        <label>1</label>
    </ligand>
</feature>
<dbReference type="InterPro" id="IPR035680">
    <property type="entry name" value="Clx_II_MBL"/>
</dbReference>
<name>A0A6L5YZC4_9RHOB</name>
<feature type="binding site" evidence="7">
    <location>
        <position position="60"/>
    </location>
    <ligand>
        <name>Zn(2+)</name>
        <dbReference type="ChEBI" id="CHEBI:29105"/>
        <label>2</label>
    </ligand>
</feature>
<evidence type="ECO:0000256" key="3">
    <source>
        <dbReference type="ARBA" id="ARBA00006759"/>
    </source>
</evidence>
<keyword evidence="10" id="KW-1185">Reference proteome</keyword>
<dbReference type="Gene3D" id="3.60.15.10">
    <property type="entry name" value="Ribonuclease Z/Hydroxyacylglutathione hydrolase-like"/>
    <property type="match status" value="1"/>
</dbReference>
<dbReference type="GO" id="GO:0004416">
    <property type="term" value="F:hydroxyacylglutathione hydrolase activity"/>
    <property type="evidence" value="ECO:0007669"/>
    <property type="project" value="UniProtKB-UniRule"/>
</dbReference>
<dbReference type="InterPro" id="IPR032282">
    <property type="entry name" value="HAGH_C"/>
</dbReference>
<comment type="function">
    <text evidence="7">Thiolesterase that catalyzes the hydrolysis of S-D-lactoyl-glutathione to form glutathione and D-lactic acid.</text>
</comment>
<keyword evidence="4 7" id="KW-0479">Metal-binding</keyword>
<feature type="domain" description="Metallo-beta-lactamase" evidence="8">
    <location>
        <begin position="13"/>
        <end position="171"/>
    </location>
</feature>
<evidence type="ECO:0000256" key="6">
    <source>
        <dbReference type="ARBA" id="ARBA00022833"/>
    </source>
</evidence>
<dbReference type="SUPFAM" id="SSF56281">
    <property type="entry name" value="Metallo-hydrolase/oxidoreductase"/>
    <property type="match status" value="1"/>
</dbReference>
<dbReference type="InterPro" id="IPR036866">
    <property type="entry name" value="RibonucZ/Hydroxyglut_hydro"/>
</dbReference>
<dbReference type="UniPathway" id="UPA00619">
    <property type="reaction ID" value="UER00676"/>
</dbReference>
<comment type="similarity">
    <text evidence="3 7">Belongs to the metallo-beta-lactamase superfamily. Glyoxalase II family.</text>
</comment>
<dbReference type="SMART" id="SM00849">
    <property type="entry name" value="Lactamase_B"/>
    <property type="match status" value="1"/>
</dbReference>
<dbReference type="PANTHER" id="PTHR43705">
    <property type="entry name" value="HYDROXYACYLGLUTATHIONE HYDROLASE"/>
    <property type="match status" value="1"/>
</dbReference>
<comment type="subunit">
    <text evidence="7">Monomer.</text>
</comment>
<dbReference type="GO" id="GO:0019243">
    <property type="term" value="P:methylglyoxal catabolic process to D-lactate via S-lactoyl-glutathione"/>
    <property type="evidence" value="ECO:0007669"/>
    <property type="project" value="UniProtKB-UniRule"/>
</dbReference>
<protein>
    <recommendedName>
        <fullName evidence="7">Hydroxyacylglutathione hydrolase</fullName>
        <ecNumber evidence="7">3.1.2.6</ecNumber>
    </recommendedName>
    <alternativeName>
        <fullName evidence="7">Glyoxalase II</fullName>
        <shortName evidence="7">Glx II</shortName>
    </alternativeName>
</protein>
<dbReference type="InterPro" id="IPR001279">
    <property type="entry name" value="Metallo-B-lactamas"/>
</dbReference>
<dbReference type="RefSeq" id="WP_154446139.1">
    <property type="nucleotide sequence ID" value="NZ_WIND01000005.1"/>
</dbReference>
<feature type="binding site" evidence="7">
    <location>
        <position position="171"/>
    </location>
    <ligand>
        <name>Zn(2+)</name>
        <dbReference type="ChEBI" id="CHEBI:29105"/>
        <label>2</label>
    </ligand>
</feature>
<dbReference type="AlphaFoldDB" id="A0A6L5YZC4"/>